<evidence type="ECO:0008006" key="4">
    <source>
        <dbReference type="Google" id="ProtNLM"/>
    </source>
</evidence>
<proteinExistence type="predicted"/>
<name>A0A8H7QE77_9FUNG</name>
<reference evidence="2" key="1">
    <citation type="submission" date="2020-12" db="EMBL/GenBank/DDBJ databases">
        <title>Metabolic potential, ecology and presence of endohyphal bacteria is reflected in genomic diversity of Mucoromycotina.</title>
        <authorList>
            <person name="Muszewska A."/>
            <person name="Okrasinska A."/>
            <person name="Steczkiewicz K."/>
            <person name="Drgas O."/>
            <person name="Orlowska M."/>
            <person name="Perlinska-Lenart U."/>
            <person name="Aleksandrzak-Piekarczyk T."/>
            <person name="Szatraj K."/>
            <person name="Zielenkiewicz U."/>
            <person name="Pilsyk S."/>
            <person name="Malc E."/>
            <person name="Mieczkowski P."/>
            <person name="Kruszewska J.S."/>
            <person name="Biernat P."/>
            <person name="Pawlowska J."/>
        </authorList>
    </citation>
    <scope>NUCLEOTIDE SEQUENCE</scope>
    <source>
        <strain evidence="2">WA0000017839</strain>
    </source>
</reference>
<sequence length="501" mass="56596">MSDYIANASITSSNESIQTDISDVHQHIGEDQVMGEIIDITEEPVAIDTMAIGADLDKRRKNASADLMKVLANPSTSPEEVALAQAAVDNTMVRWKAFLSAQEVLADASAAEVLEKIHKKKEGRDHANKLDSFVPPNLPAFQLQGGPIRQPSKMVHESIRSFLNEFEVQLRAHNLTFDKHWERLFWLTCDKSQRISFQYTKAGKGYTWGEFRRQMEQEHGNPYHLWMKRQEMRALTQGPREQIRGYASKYQEAAHAAALPNGEELVWLFVTLLTKTVREKAWQTIAQHFGLTTPKDINQVIPLVIATCGEENEVRPQEERWATGSKRRQEDHHHHHEDQDSFKKGKVSPQVGRATTNGSCPVHPKGRHSLQECQVLRNLVPKENKFSTPVSASRAPTLCRFCHKAPYVPGHKCQEYHLAKNKTPVFANRSARMAHVNEPANDNIDVDLSQLNLQAQGKKHLSHNNSDNNNDNKPPSSIDGSLYVPILVQSRRVWALPPKAV</sequence>
<feature type="compositionally biased region" description="Low complexity" evidence="1">
    <location>
        <begin position="463"/>
        <end position="477"/>
    </location>
</feature>
<keyword evidence="3" id="KW-1185">Reference proteome</keyword>
<feature type="compositionally biased region" description="Basic and acidic residues" evidence="1">
    <location>
        <begin position="314"/>
        <end position="343"/>
    </location>
</feature>
<feature type="region of interest" description="Disordered" evidence="1">
    <location>
        <begin position="455"/>
        <end position="478"/>
    </location>
</feature>
<evidence type="ECO:0000313" key="3">
    <source>
        <dbReference type="Proteomes" id="UP000603453"/>
    </source>
</evidence>
<dbReference type="EMBL" id="JAEPRD010000552">
    <property type="protein sequence ID" value="KAG2190812.1"/>
    <property type="molecule type" value="Genomic_DNA"/>
</dbReference>
<dbReference type="AlphaFoldDB" id="A0A8H7QE77"/>
<dbReference type="OrthoDB" id="2245207at2759"/>
<gene>
    <name evidence="2" type="ORF">INT47_011748</name>
</gene>
<evidence type="ECO:0000256" key="1">
    <source>
        <dbReference type="SAM" id="MobiDB-lite"/>
    </source>
</evidence>
<protein>
    <recommendedName>
        <fullName evidence="4">Retrotransposon gag domain-containing protein</fullName>
    </recommendedName>
</protein>
<comment type="caution">
    <text evidence="2">The sequence shown here is derived from an EMBL/GenBank/DDBJ whole genome shotgun (WGS) entry which is preliminary data.</text>
</comment>
<feature type="region of interest" description="Disordered" evidence="1">
    <location>
        <begin position="314"/>
        <end position="366"/>
    </location>
</feature>
<evidence type="ECO:0000313" key="2">
    <source>
        <dbReference type="EMBL" id="KAG2190812.1"/>
    </source>
</evidence>
<accession>A0A8H7QE77</accession>
<organism evidence="2 3">
    <name type="scientific">Mucor saturninus</name>
    <dbReference type="NCBI Taxonomy" id="64648"/>
    <lineage>
        <taxon>Eukaryota</taxon>
        <taxon>Fungi</taxon>
        <taxon>Fungi incertae sedis</taxon>
        <taxon>Mucoromycota</taxon>
        <taxon>Mucoromycotina</taxon>
        <taxon>Mucoromycetes</taxon>
        <taxon>Mucorales</taxon>
        <taxon>Mucorineae</taxon>
        <taxon>Mucoraceae</taxon>
        <taxon>Mucor</taxon>
    </lineage>
</organism>
<dbReference type="Proteomes" id="UP000603453">
    <property type="component" value="Unassembled WGS sequence"/>
</dbReference>